<organism evidence="2 3">
    <name type="scientific">Hibiscus sabdariffa</name>
    <name type="common">roselle</name>
    <dbReference type="NCBI Taxonomy" id="183260"/>
    <lineage>
        <taxon>Eukaryota</taxon>
        <taxon>Viridiplantae</taxon>
        <taxon>Streptophyta</taxon>
        <taxon>Embryophyta</taxon>
        <taxon>Tracheophyta</taxon>
        <taxon>Spermatophyta</taxon>
        <taxon>Magnoliopsida</taxon>
        <taxon>eudicotyledons</taxon>
        <taxon>Gunneridae</taxon>
        <taxon>Pentapetalae</taxon>
        <taxon>rosids</taxon>
        <taxon>malvids</taxon>
        <taxon>Malvales</taxon>
        <taxon>Malvaceae</taxon>
        <taxon>Malvoideae</taxon>
        <taxon>Hibiscus</taxon>
    </lineage>
</organism>
<sequence length="130" mass="15142">MDLQSLHTQFLASFADYMSLWFIPMLYSFVFNFTIQKYLQYQVKNTTFGWISAGSFVVHVLLSWIFMRKINRGIPGAMSLMIISTWLVLIGEFIYVFGGWFPKTWKGFTSAFLDLFPMLKLSISSEVMLC</sequence>
<accession>A0ABR2G145</accession>
<dbReference type="Proteomes" id="UP001472677">
    <property type="component" value="Unassembled WGS sequence"/>
</dbReference>
<evidence type="ECO:0000313" key="3">
    <source>
        <dbReference type="Proteomes" id="UP001472677"/>
    </source>
</evidence>
<gene>
    <name evidence="2" type="ORF">V6N12_024295</name>
</gene>
<protein>
    <submittedName>
        <fullName evidence="2">Uncharacterized protein</fullName>
    </submittedName>
</protein>
<evidence type="ECO:0000256" key="1">
    <source>
        <dbReference type="SAM" id="Phobius"/>
    </source>
</evidence>
<keyword evidence="1" id="KW-0472">Membrane</keyword>
<feature type="transmembrane region" description="Helical" evidence="1">
    <location>
        <begin position="12"/>
        <end position="35"/>
    </location>
</feature>
<feature type="transmembrane region" description="Helical" evidence="1">
    <location>
        <begin position="79"/>
        <end position="101"/>
    </location>
</feature>
<keyword evidence="1" id="KW-1133">Transmembrane helix</keyword>
<feature type="transmembrane region" description="Helical" evidence="1">
    <location>
        <begin position="47"/>
        <end position="67"/>
    </location>
</feature>
<dbReference type="PANTHER" id="PTHR11206">
    <property type="entry name" value="MULTIDRUG RESISTANCE PROTEIN"/>
    <property type="match status" value="1"/>
</dbReference>
<keyword evidence="1" id="KW-0812">Transmembrane</keyword>
<name>A0ABR2G145_9ROSI</name>
<reference evidence="2 3" key="1">
    <citation type="journal article" date="2024" name="G3 (Bethesda)">
        <title>Genome assembly of Hibiscus sabdariffa L. provides insights into metabolisms of medicinal natural products.</title>
        <authorList>
            <person name="Kim T."/>
        </authorList>
    </citation>
    <scope>NUCLEOTIDE SEQUENCE [LARGE SCALE GENOMIC DNA]</scope>
    <source>
        <strain evidence="2">TK-2024</strain>
        <tissue evidence="2">Old leaves</tissue>
    </source>
</reference>
<keyword evidence="3" id="KW-1185">Reference proteome</keyword>
<dbReference type="EMBL" id="JBBPBM010000004">
    <property type="protein sequence ID" value="KAK8589906.1"/>
    <property type="molecule type" value="Genomic_DNA"/>
</dbReference>
<evidence type="ECO:0000313" key="2">
    <source>
        <dbReference type="EMBL" id="KAK8589906.1"/>
    </source>
</evidence>
<proteinExistence type="predicted"/>
<comment type="caution">
    <text evidence="2">The sequence shown here is derived from an EMBL/GenBank/DDBJ whole genome shotgun (WGS) entry which is preliminary data.</text>
</comment>